<evidence type="ECO:0000313" key="4">
    <source>
        <dbReference type="Proteomes" id="UP000651057"/>
    </source>
</evidence>
<dbReference type="PANTHER" id="PTHR30535">
    <property type="entry name" value="VITAMIN B12-BINDING PROTEIN"/>
    <property type="match status" value="1"/>
</dbReference>
<evidence type="ECO:0000256" key="1">
    <source>
        <dbReference type="ARBA" id="ARBA00022729"/>
    </source>
</evidence>
<gene>
    <name evidence="3" type="ORF">JJQ60_15205</name>
</gene>
<sequence length="265" mass="30756">MKYVDQIGRTLMIEGVPKRIISLVPSQTELLVDLGLQKTIVGITKFCVHPNSIRKEKTIVGGTKKVDYEKIRALKPDIVLCNKEENTKEIVETLEKEYTVHVSDIFSIEDAVRMIKQYGEIFQEENRANKIIDAIQAEQDSFEAYVKNTPKRKVAYFIWKDPWVVVGNNTFIDHVLRLNNFENIYGNKNRYPEISKEEIKSFKEQDLILLSSEPFPFSEKHILEIKKINTTAKIILVDGEYFSWYGSRLQGAFSYFKALHKSINE</sequence>
<proteinExistence type="predicted"/>
<evidence type="ECO:0000259" key="2">
    <source>
        <dbReference type="PROSITE" id="PS50983"/>
    </source>
</evidence>
<dbReference type="GO" id="GO:0071281">
    <property type="term" value="P:cellular response to iron ion"/>
    <property type="evidence" value="ECO:0007669"/>
    <property type="project" value="TreeGrafter"/>
</dbReference>
<dbReference type="AlphaFoldDB" id="A0A937A4Q1"/>
<comment type="caution">
    <text evidence="3">The sequence shown here is derived from an EMBL/GenBank/DDBJ whole genome shotgun (WGS) entry which is preliminary data.</text>
</comment>
<dbReference type="NCBIfam" id="NF038402">
    <property type="entry name" value="TroA_like"/>
    <property type="match status" value="1"/>
</dbReference>
<reference evidence="3" key="1">
    <citation type="submission" date="2021-01" db="EMBL/GenBank/DDBJ databases">
        <authorList>
            <person name="Zhong Y.L."/>
        </authorList>
    </citation>
    <scope>NUCLEOTIDE SEQUENCE</scope>
    <source>
        <strain evidence="3">KCTC 23302</strain>
    </source>
</reference>
<dbReference type="EMBL" id="JAERQJ010000006">
    <property type="protein sequence ID" value="MBL0684875.1"/>
    <property type="molecule type" value="Genomic_DNA"/>
</dbReference>
<dbReference type="InterPro" id="IPR002491">
    <property type="entry name" value="ABC_transptr_periplasmic_BD"/>
</dbReference>
<dbReference type="RefSeq" id="WP_201922022.1">
    <property type="nucleotide sequence ID" value="NZ_BAABAX010000014.1"/>
</dbReference>
<accession>A0A937A4Q1</accession>
<evidence type="ECO:0000313" key="3">
    <source>
        <dbReference type="EMBL" id="MBL0684875.1"/>
    </source>
</evidence>
<feature type="domain" description="Fe/B12 periplasmic-binding" evidence="2">
    <location>
        <begin position="19"/>
        <end position="265"/>
    </location>
</feature>
<keyword evidence="1" id="KW-0732">Signal</keyword>
<dbReference type="InterPro" id="IPR050902">
    <property type="entry name" value="ABC_Transporter_SBP"/>
</dbReference>
<keyword evidence="4" id="KW-1185">Reference proteome</keyword>
<dbReference type="InterPro" id="IPR054828">
    <property type="entry name" value="Vit_B12_bind_prot"/>
</dbReference>
<dbReference type="PANTHER" id="PTHR30535:SF34">
    <property type="entry name" value="MOLYBDATE-BINDING PROTEIN MOLA"/>
    <property type="match status" value="1"/>
</dbReference>
<dbReference type="Pfam" id="PF01497">
    <property type="entry name" value="Peripla_BP_2"/>
    <property type="match status" value="1"/>
</dbReference>
<dbReference type="Gene3D" id="3.40.50.1980">
    <property type="entry name" value="Nitrogenase molybdenum iron protein domain"/>
    <property type="match status" value="2"/>
</dbReference>
<dbReference type="SUPFAM" id="SSF53807">
    <property type="entry name" value="Helical backbone' metal receptor"/>
    <property type="match status" value="1"/>
</dbReference>
<dbReference type="Proteomes" id="UP000651057">
    <property type="component" value="Unassembled WGS sequence"/>
</dbReference>
<name>A0A937A4Q1_9FLAO</name>
<organism evidence="3 4">
    <name type="scientific">Aquimarina mytili</name>
    <dbReference type="NCBI Taxonomy" id="874423"/>
    <lineage>
        <taxon>Bacteria</taxon>
        <taxon>Pseudomonadati</taxon>
        <taxon>Bacteroidota</taxon>
        <taxon>Flavobacteriia</taxon>
        <taxon>Flavobacteriales</taxon>
        <taxon>Flavobacteriaceae</taxon>
        <taxon>Aquimarina</taxon>
    </lineage>
</organism>
<protein>
    <submittedName>
        <fullName evidence="3">ABC transporter substrate-binding protein</fullName>
    </submittedName>
</protein>
<dbReference type="PROSITE" id="PS50983">
    <property type="entry name" value="FE_B12_PBP"/>
    <property type="match status" value="1"/>
</dbReference>